<evidence type="ECO:0000313" key="3">
    <source>
        <dbReference type="Proteomes" id="UP001583172"/>
    </source>
</evidence>
<protein>
    <submittedName>
        <fullName evidence="2">Uncharacterized protein</fullName>
    </submittedName>
</protein>
<feature type="region of interest" description="Disordered" evidence="1">
    <location>
        <begin position="25"/>
        <end position="76"/>
    </location>
</feature>
<gene>
    <name evidence="2" type="ORF">VTJ49DRAFT_7111</name>
</gene>
<keyword evidence="3" id="KW-1185">Reference proteome</keyword>
<comment type="caution">
    <text evidence="2">The sequence shown here is derived from an EMBL/GenBank/DDBJ whole genome shotgun (WGS) entry which is preliminary data.</text>
</comment>
<reference evidence="2 3" key="1">
    <citation type="journal article" date="2024" name="Commun. Biol.">
        <title>Comparative genomic analysis of thermophilic fungi reveals convergent evolutionary adaptations and gene losses.</title>
        <authorList>
            <person name="Steindorff A.S."/>
            <person name="Aguilar-Pontes M.V."/>
            <person name="Robinson A.J."/>
            <person name="Andreopoulos B."/>
            <person name="LaButti K."/>
            <person name="Kuo A."/>
            <person name="Mondo S."/>
            <person name="Riley R."/>
            <person name="Otillar R."/>
            <person name="Haridas S."/>
            <person name="Lipzen A."/>
            <person name="Grimwood J."/>
            <person name="Schmutz J."/>
            <person name="Clum A."/>
            <person name="Reid I.D."/>
            <person name="Moisan M.C."/>
            <person name="Butler G."/>
            <person name="Nguyen T.T.M."/>
            <person name="Dewar K."/>
            <person name="Conant G."/>
            <person name="Drula E."/>
            <person name="Henrissat B."/>
            <person name="Hansel C."/>
            <person name="Singer S."/>
            <person name="Hutchinson M.I."/>
            <person name="de Vries R.P."/>
            <person name="Natvig D.O."/>
            <person name="Powell A.J."/>
            <person name="Tsang A."/>
            <person name="Grigoriev I.V."/>
        </authorList>
    </citation>
    <scope>NUCLEOTIDE SEQUENCE [LARGE SCALE GENOMIC DNA]</scope>
    <source>
        <strain evidence="2 3">CBS 620.91</strain>
    </source>
</reference>
<evidence type="ECO:0000313" key="2">
    <source>
        <dbReference type="EMBL" id="KAL1841381.1"/>
    </source>
</evidence>
<dbReference type="Proteomes" id="UP001583172">
    <property type="component" value="Unassembled WGS sequence"/>
</dbReference>
<proteinExistence type="predicted"/>
<organism evidence="2 3">
    <name type="scientific">Humicola insolens</name>
    <name type="common">Soft-rot fungus</name>
    <dbReference type="NCBI Taxonomy" id="85995"/>
    <lineage>
        <taxon>Eukaryota</taxon>
        <taxon>Fungi</taxon>
        <taxon>Dikarya</taxon>
        <taxon>Ascomycota</taxon>
        <taxon>Pezizomycotina</taxon>
        <taxon>Sordariomycetes</taxon>
        <taxon>Sordariomycetidae</taxon>
        <taxon>Sordariales</taxon>
        <taxon>Chaetomiaceae</taxon>
        <taxon>Mycothermus</taxon>
    </lineage>
</organism>
<feature type="compositionally biased region" description="Polar residues" evidence="1">
    <location>
        <begin position="25"/>
        <end position="35"/>
    </location>
</feature>
<accession>A0ABR3VKE9</accession>
<name>A0ABR3VKE9_HUMIN</name>
<sequence length="199" mass="21962">MAFIIKTRGVERGWARRHFPAAVTFSLSHPSSPRGSQKVEPALSRESSQRLDPASLLPKQKSPLEPTQCPTRTADSSNQILLLKQSVRALKSSFGPSLVSPPFPRTTNQSPNRPLHCSSGRASERACPSPNNFHQINAHLQSSRRPSTSQSNKDCCPKLDVIRDIRRIAYFVSNQSRGASFRFTKRASTSLATVNNPEA</sequence>
<dbReference type="EMBL" id="JAZGSY010000077">
    <property type="protein sequence ID" value="KAL1841381.1"/>
    <property type="molecule type" value="Genomic_DNA"/>
</dbReference>
<feature type="region of interest" description="Disordered" evidence="1">
    <location>
        <begin position="94"/>
        <end position="129"/>
    </location>
</feature>
<evidence type="ECO:0000256" key="1">
    <source>
        <dbReference type="SAM" id="MobiDB-lite"/>
    </source>
</evidence>